<evidence type="ECO:0000313" key="1">
    <source>
        <dbReference type="EMBL" id="SDM75017.1"/>
    </source>
</evidence>
<name>A0A1G9VSG5_ALLAB</name>
<dbReference type="STRING" id="211114.SAMN04489726_3203"/>
<dbReference type="AlphaFoldDB" id="A0A1G9VSG5"/>
<dbReference type="Gene3D" id="3.10.450.50">
    <property type="match status" value="1"/>
</dbReference>
<gene>
    <name evidence="1" type="ORF">SAMN04489726_3203</name>
</gene>
<evidence type="ECO:0000313" key="2">
    <source>
        <dbReference type="Proteomes" id="UP000183376"/>
    </source>
</evidence>
<protein>
    <recommendedName>
        <fullName evidence="3">Nuclear transport factor 2 family protein</fullName>
    </recommendedName>
</protein>
<reference evidence="1 2" key="1">
    <citation type="submission" date="2016-10" db="EMBL/GenBank/DDBJ databases">
        <authorList>
            <person name="de Groot N.N."/>
        </authorList>
    </citation>
    <scope>NUCLEOTIDE SEQUENCE [LARGE SCALE GENOMIC DNA]</scope>
    <source>
        <strain evidence="1 2">DSM 44149</strain>
    </source>
</reference>
<proteinExistence type="predicted"/>
<keyword evidence="2" id="KW-1185">Reference proteome</keyword>
<dbReference type="OrthoDB" id="4186450at2"/>
<dbReference type="RefSeq" id="WP_030431377.1">
    <property type="nucleotide sequence ID" value="NZ_JOEF01000019.1"/>
</dbReference>
<dbReference type="EMBL" id="LT629701">
    <property type="protein sequence ID" value="SDM75017.1"/>
    <property type="molecule type" value="Genomic_DNA"/>
</dbReference>
<sequence>MSGVPETVANSGAFRPSEQDVASVHAWFAEYDAHAAAGDVEKMADMAMYPLNVVSDSPEGNGAAAQWERAGFVESMEHVVGGGGDVKMESVRNPIFLTDKLVVVITEATFTTTEGSQDVRYADLLVKVDGRWLFQTMVQGGWGENL</sequence>
<dbReference type="SUPFAM" id="SSF54427">
    <property type="entry name" value="NTF2-like"/>
    <property type="match status" value="1"/>
</dbReference>
<dbReference type="eggNOG" id="ENOG5032S3R">
    <property type="taxonomic scope" value="Bacteria"/>
</dbReference>
<dbReference type="InterPro" id="IPR032710">
    <property type="entry name" value="NTF2-like_dom_sf"/>
</dbReference>
<evidence type="ECO:0008006" key="3">
    <source>
        <dbReference type="Google" id="ProtNLM"/>
    </source>
</evidence>
<accession>A0A1G9VSG5</accession>
<organism evidence="1 2">
    <name type="scientific">Allokutzneria albata</name>
    <name type="common">Kibdelosporangium albatum</name>
    <dbReference type="NCBI Taxonomy" id="211114"/>
    <lineage>
        <taxon>Bacteria</taxon>
        <taxon>Bacillati</taxon>
        <taxon>Actinomycetota</taxon>
        <taxon>Actinomycetes</taxon>
        <taxon>Pseudonocardiales</taxon>
        <taxon>Pseudonocardiaceae</taxon>
        <taxon>Allokutzneria</taxon>
    </lineage>
</organism>
<dbReference type="Proteomes" id="UP000183376">
    <property type="component" value="Chromosome I"/>
</dbReference>